<reference evidence="1 2" key="1">
    <citation type="submission" date="2020-09" db="EMBL/GenBank/DDBJ databases">
        <title>De no assembly of potato wild relative species, Solanum commersonii.</title>
        <authorList>
            <person name="Cho K."/>
        </authorList>
    </citation>
    <scope>NUCLEOTIDE SEQUENCE [LARGE SCALE GENOMIC DNA]</scope>
    <source>
        <strain evidence="1">LZ3.2</strain>
        <tissue evidence="1">Leaf</tissue>
    </source>
</reference>
<keyword evidence="2" id="KW-1185">Reference proteome</keyword>
<comment type="caution">
    <text evidence="1">The sequence shown here is derived from an EMBL/GenBank/DDBJ whole genome shotgun (WGS) entry which is preliminary data.</text>
</comment>
<dbReference type="OrthoDB" id="852204at2759"/>
<organism evidence="1 2">
    <name type="scientific">Solanum commersonii</name>
    <name type="common">Commerson's wild potato</name>
    <name type="synonym">Commerson's nightshade</name>
    <dbReference type="NCBI Taxonomy" id="4109"/>
    <lineage>
        <taxon>Eukaryota</taxon>
        <taxon>Viridiplantae</taxon>
        <taxon>Streptophyta</taxon>
        <taxon>Embryophyta</taxon>
        <taxon>Tracheophyta</taxon>
        <taxon>Spermatophyta</taxon>
        <taxon>Magnoliopsida</taxon>
        <taxon>eudicotyledons</taxon>
        <taxon>Gunneridae</taxon>
        <taxon>Pentapetalae</taxon>
        <taxon>asterids</taxon>
        <taxon>lamiids</taxon>
        <taxon>Solanales</taxon>
        <taxon>Solanaceae</taxon>
        <taxon>Solanoideae</taxon>
        <taxon>Solaneae</taxon>
        <taxon>Solanum</taxon>
    </lineage>
</organism>
<proteinExistence type="predicted"/>
<dbReference type="AlphaFoldDB" id="A0A9J5ZU56"/>
<sequence length="129" mass="15552">MDLGWIETLNLLTGCYAPNCKDFSKIIKDFELIDPLLLGGKYTWFRGNNKKCSLRIDKFLHFVEWDRGEWDFSKSYFKFENWWMEVVENRLHLGQQIEVREIKTEGVECFIWRNLKIKKADILYTFNKG</sequence>
<evidence type="ECO:0000313" key="1">
    <source>
        <dbReference type="EMBL" id="KAG5615635.1"/>
    </source>
</evidence>
<accession>A0A9J5ZU56</accession>
<evidence type="ECO:0000313" key="2">
    <source>
        <dbReference type="Proteomes" id="UP000824120"/>
    </source>
</evidence>
<name>A0A9J5ZU56_SOLCO</name>
<dbReference type="EMBL" id="JACXVP010000003">
    <property type="protein sequence ID" value="KAG5615635.1"/>
    <property type="molecule type" value="Genomic_DNA"/>
</dbReference>
<dbReference type="Proteomes" id="UP000824120">
    <property type="component" value="Chromosome 3"/>
</dbReference>
<gene>
    <name evidence="1" type="ORF">H5410_015459</name>
</gene>
<protein>
    <submittedName>
        <fullName evidence="1">Uncharacterized protein</fullName>
    </submittedName>
</protein>